<reference evidence="2" key="1">
    <citation type="journal article" date="2014" name="Proc. Natl. Acad. Sci. U.S.A.">
        <title>Extensive sampling of basidiomycete genomes demonstrates inadequacy of the white-rot/brown-rot paradigm for wood decay fungi.</title>
        <authorList>
            <person name="Riley R."/>
            <person name="Salamov A.A."/>
            <person name="Brown D.W."/>
            <person name="Nagy L.G."/>
            <person name="Floudas D."/>
            <person name="Held B.W."/>
            <person name="Levasseur A."/>
            <person name="Lombard V."/>
            <person name="Morin E."/>
            <person name="Otillar R."/>
            <person name="Lindquist E.A."/>
            <person name="Sun H."/>
            <person name="LaButti K.M."/>
            <person name="Schmutz J."/>
            <person name="Jabbour D."/>
            <person name="Luo H."/>
            <person name="Baker S.E."/>
            <person name="Pisabarro A.G."/>
            <person name="Walton J.D."/>
            <person name="Blanchette R.A."/>
            <person name="Henrissat B."/>
            <person name="Martin F."/>
            <person name="Cullen D."/>
            <person name="Hibbett D.S."/>
            <person name="Grigoriev I.V."/>
        </authorList>
    </citation>
    <scope>NUCLEOTIDE SEQUENCE [LARGE SCALE GENOMIC DNA]</scope>
    <source>
        <strain evidence="2">CBS 339.88</strain>
    </source>
</reference>
<dbReference type="AlphaFoldDB" id="A0A067T7W8"/>
<dbReference type="HOGENOM" id="CLU_023805_1_0_1"/>
<dbReference type="CDD" id="cd00882">
    <property type="entry name" value="Ras_like_GTPase"/>
    <property type="match status" value="1"/>
</dbReference>
<organism evidence="1 2">
    <name type="scientific">Galerina marginata (strain CBS 339.88)</name>
    <dbReference type="NCBI Taxonomy" id="685588"/>
    <lineage>
        <taxon>Eukaryota</taxon>
        <taxon>Fungi</taxon>
        <taxon>Dikarya</taxon>
        <taxon>Basidiomycota</taxon>
        <taxon>Agaricomycotina</taxon>
        <taxon>Agaricomycetes</taxon>
        <taxon>Agaricomycetidae</taxon>
        <taxon>Agaricales</taxon>
        <taxon>Agaricineae</taxon>
        <taxon>Strophariaceae</taxon>
        <taxon>Galerina</taxon>
    </lineage>
</organism>
<dbReference type="SUPFAM" id="SSF52540">
    <property type="entry name" value="P-loop containing nucleoside triphosphate hydrolases"/>
    <property type="match status" value="1"/>
</dbReference>
<proteinExistence type="predicted"/>
<sequence length="315" mass="35452">MDRPIDLRSKCGHFRILVIGRANAGKTTILKKVCNSTDDPEIFSPSGKKLDPTVVCGLSERGLHDIENELIFKSNPQFIFHDSCGFESGSIDEMKIVQAFITEKAQSRDLSEQLHAIWYCLPTDTDRPLLEADKMFFNVCGTGRVPVVAVFTKFDGLVTTAFNELRKEHKDLGIKEAKNKRFARAKEKLNSDFIEPLMATKYQPSNHVQLDDMRNTASCCAELIEKTANVLNDDTLKLLFVSVQENNVNLCIHYAVSQALKLTNGKDNKTLLQAIVEEVLSWFPHVWVGGALLMAKDTILITLVKMIKLMQMNFV</sequence>
<accession>A0A067T7W8</accession>
<evidence type="ECO:0000313" key="2">
    <source>
        <dbReference type="Proteomes" id="UP000027222"/>
    </source>
</evidence>
<dbReference type="InterPro" id="IPR027417">
    <property type="entry name" value="P-loop_NTPase"/>
</dbReference>
<protein>
    <recommendedName>
        <fullName evidence="3">G domain-containing protein</fullName>
    </recommendedName>
</protein>
<evidence type="ECO:0008006" key="3">
    <source>
        <dbReference type="Google" id="ProtNLM"/>
    </source>
</evidence>
<gene>
    <name evidence="1" type="ORF">GALMADRAFT_1233028</name>
</gene>
<evidence type="ECO:0000313" key="1">
    <source>
        <dbReference type="EMBL" id="KDR79305.1"/>
    </source>
</evidence>
<keyword evidence="2" id="KW-1185">Reference proteome</keyword>
<dbReference type="OrthoDB" id="59699at2759"/>
<dbReference type="Proteomes" id="UP000027222">
    <property type="component" value="Unassembled WGS sequence"/>
</dbReference>
<dbReference type="Gene3D" id="3.40.50.300">
    <property type="entry name" value="P-loop containing nucleotide triphosphate hydrolases"/>
    <property type="match status" value="1"/>
</dbReference>
<name>A0A067T7W8_GALM3</name>
<dbReference type="EMBL" id="KL142373">
    <property type="protein sequence ID" value="KDR79305.1"/>
    <property type="molecule type" value="Genomic_DNA"/>
</dbReference>